<dbReference type="InterPro" id="IPR050187">
    <property type="entry name" value="Lipid_Phosphate_FormReg"/>
</dbReference>
<dbReference type="SUPFAM" id="SSF111331">
    <property type="entry name" value="NAD kinase/diacylglycerol kinase-like"/>
    <property type="match status" value="1"/>
</dbReference>
<dbReference type="Proteomes" id="UP000317043">
    <property type="component" value="Unassembled WGS sequence"/>
</dbReference>
<evidence type="ECO:0000256" key="7">
    <source>
        <dbReference type="ARBA" id="ARBA00023209"/>
    </source>
</evidence>
<evidence type="ECO:0000313" key="10">
    <source>
        <dbReference type="EMBL" id="TQL76471.1"/>
    </source>
</evidence>
<evidence type="ECO:0000256" key="6">
    <source>
        <dbReference type="ARBA" id="ARBA00022840"/>
    </source>
</evidence>
<dbReference type="InterPro" id="IPR001206">
    <property type="entry name" value="Diacylglycerol_kinase_cat_dom"/>
</dbReference>
<comment type="caution">
    <text evidence="10">The sequence shown here is derived from an EMBL/GenBank/DDBJ whole genome shotgun (WGS) entry which is preliminary data.</text>
</comment>
<name>A0A543AVA4_9ACTN</name>
<evidence type="ECO:0000259" key="9">
    <source>
        <dbReference type="PROSITE" id="PS50146"/>
    </source>
</evidence>
<dbReference type="Gene3D" id="2.60.200.40">
    <property type="match status" value="1"/>
</dbReference>
<dbReference type="Gene3D" id="3.40.50.10330">
    <property type="entry name" value="Probable inorganic polyphosphate/atp-NAD kinase, domain 1"/>
    <property type="match status" value="1"/>
</dbReference>
<evidence type="ECO:0000256" key="2">
    <source>
        <dbReference type="ARBA" id="ARBA00005983"/>
    </source>
</evidence>
<evidence type="ECO:0000256" key="1">
    <source>
        <dbReference type="ARBA" id="ARBA00001946"/>
    </source>
</evidence>
<dbReference type="GO" id="GO:0004143">
    <property type="term" value="F:ATP-dependent diacylglycerol kinase activity"/>
    <property type="evidence" value="ECO:0007669"/>
    <property type="project" value="TreeGrafter"/>
</dbReference>
<keyword evidence="3" id="KW-0808">Transferase</keyword>
<proteinExistence type="inferred from homology"/>
<dbReference type="AlphaFoldDB" id="A0A543AVA4"/>
<keyword evidence="4" id="KW-0547">Nucleotide-binding</keyword>
<comment type="similarity">
    <text evidence="2">Belongs to the diacylglycerol/lipid kinase family.</text>
</comment>
<keyword evidence="6" id="KW-0067">ATP-binding</keyword>
<dbReference type="GO" id="GO:0008654">
    <property type="term" value="P:phospholipid biosynthetic process"/>
    <property type="evidence" value="ECO:0007669"/>
    <property type="project" value="UniProtKB-KW"/>
</dbReference>
<protein>
    <submittedName>
        <fullName evidence="10">Diacylglycerol kinase family enzyme</fullName>
    </submittedName>
</protein>
<evidence type="ECO:0000256" key="3">
    <source>
        <dbReference type="ARBA" id="ARBA00022679"/>
    </source>
</evidence>
<comment type="cofactor">
    <cofactor evidence="1">
        <name>Mg(2+)</name>
        <dbReference type="ChEBI" id="CHEBI:18420"/>
    </cofactor>
</comment>
<dbReference type="Pfam" id="PF19279">
    <property type="entry name" value="YegS_C"/>
    <property type="match status" value="1"/>
</dbReference>
<keyword evidence="5 10" id="KW-0418">Kinase</keyword>
<dbReference type="EMBL" id="VFOW01000001">
    <property type="protein sequence ID" value="TQL76471.1"/>
    <property type="molecule type" value="Genomic_DNA"/>
</dbReference>
<keyword evidence="7" id="KW-0594">Phospholipid biosynthesis</keyword>
<evidence type="ECO:0000313" key="11">
    <source>
        <dbReference type="Proteomes" id="UP000317043"/>
    </source>
</evidence>
<dbReference type="Pfam" id="PF00781">
    <property type="entry name" value="DAGK_cat"/>
    <property type="match status" value="1"/>
</dbReference>
<dbReference type="GO" id="GO:0005886">
    <property type="term" value="C:plasma membrane"/>
    <property type="evidence" value="ECO:0007669"/>
    <property type="project" value="TreeGrafter"/>
</dbReference>
<evidence type="ECO:0000256" key="8">
    <source>
        <dbReference type="ARBA" id="ARBA00023264"/>
    </source>
</evidence>
<dbReference type="PANTHER" id="PTHR12358">
    <property type="entry name" value="SPHINGOSINE KINASE"/>
    <property type="match status" value="1"/>
</dbReference>
<dbReference type="InterPro" id="IPR017438">
    <property type="entry name" value="ATP-NAD_kinase_N"/>
</dbReference>
<keyword evidence="11" id="KW-1185">Reference proteome</keyword>
<dbReference type="InterPro" id="IPR045540">
    <property type="entry name" value="YegS/DAGK_C"/>
</dbReference>
<sequence>MTMRRFTALVNPISGGGRAKAVWRPVLKRLTGAGVVVKTVTTTGRGHALDQACAAATRGHVVIAVGGDGLVRDVAGGVRAAGGVMGIVPAGRGNDLARLLRIPTGATAVATMLLNAPAKPIDLIEVNGVYVPGNVYMGIDSLATRIINRNRWVPARLLYRAAPAVALLRWRPARYTLVDDTGRRTMTGHTVVVANSGVYGHGLSIVPPARLDDGHLHVMTVGDLPRSAVVSFMRQAETGEHLDRDGVDVHTTTELTVAADRPVPVCADGDEVTELPAVIRSHRHAISVIAPV</sequence>
<keyword evidence="7" id="KW-0444">Lipid biosynthesis</keyword>
<accession>A0A543AVA4</accession>
<organism evidence="10 11">
    <name type="scientific">Stackebrandtia endophytica</name>
    <dbReference type="NCBI Taxonomy" id="1496996"/>
    <lineage>
        <taxon>Bacteria</taxon>
        <taxon>Bacillati</taxon>
        <taxon>Actinomycetota</taxon>
        <taxon>Actinomycetes</taxon>
        <taxon>Glycomycetales</taxon>
        <taxon>Glycomycetaceae</taxon>
        <taxon>Stackebrandtia</taxon>
    </lineage>
</organism>
<keyword evidence="7" id="KW-0443">Lipid metabolism</keyword>
<dbReference type="InParanoid" id="A0A543AVA4"/>
<dbReference type="GO" id="GO:0005524">
    <property type="term" value="F:ATP binding"/>
    <property type="evidence" value="ECO:0007669"/>
    <property type="project" value="UniProtKB-KW"/>
</dbReference>
<evidence type="ECO:0000256" key="4">
    <source>
        <dbReference type="ARBA" id="ARBA00022741"/>
    </source>
</evidence>
<dbReference type="PANTHER" id="PTHR12358:SF106">
    <property type="entry name" value="LIPID KINASE YEGS"/>
    <property type="match status" value="1"/>
</dbReference>
<reference evidence="10 11" key="1">
    <citation type="submission" date="2019-06" db="EMBL/GenBank/DDBJ databases">
        <title>Sequencing the genomes of 1000 actinobacteria strains.</title>
        <authorList>
            <person name="Klenk H.-P."/>
        </authorList>
    </citation>
    <scope>NUCLEOTIDE SEQUENCE [LARGE SCALE GENOMIC DNA]</scope>
    <source>
        <strain evidence="10 11">DSM 45928</strain>
    </source>
</reference>
<gene>
    <name evidence="10" type="ORF">FB566_2003</name>
</gene>
<evidence type="ECO:0000256" key="5">
    <source>
        <dbReference type="ARBA" id="ARBA00022777"/>
    </source>
</evidence>
<dbReference type="InterPro" id="IPR016064">
    <property type="entry name" value="NAD/diacylglycerol_kinase_sf"/>
</dbReference>
<feature type="domain" description="DAGKc" evidence="9">
    <location>
        <begin position="1"/>
        <end position="130"/>
    </location>
</feature>
<dbReference type="FunCoup" id="A0A543AVA4">
    <property type="interactions" value="69"/>
</dbReference>
<keyword evidence="8" id="KW-1208">Phospholipid metabolism</keyword>
<dbReference type="SMART" id="SM00046">
    <property type="entry name" value="DAGKc"/>
    <property type="match status" value="1"/>
</dbReference>
<dbReference type="PROSITE" id="PS50146">
    <property type="entry name" value="DAGK"/>
    <property type="match status" value="1"/>
</dbReference>